<dbReference type="SMART" id="SM00357">
    <property type="entry name" value="CSP"/>
    <property type="match status" value="1"/>
</dbReference>
<keyword evidence="6" id="KW-0804">Transcription</keyword>
<dbReference type="InterPro" id="IPR012156">
    <property type="entry name" value="Cold_shock_CspA"/>
</dbReference>
<organism evidence="9 10">
    <name type="scientific">Mycoplasma iguanae</name>
    <dbReference type="NCBI Taxonomy" id="292461"/>
    <lineage>
        <taxon>Bacteria</taxon>
        <taxon>Bacillati</taxon>
        <taxon>Mycoplasmatota</taxon>
        <taxon>Mollicutes</taxon>
        <taxon>Mycoplasmataceae</taxon>
        <taxon>Mycoplasma</taxon>
    </lineage>
</organism>
<evidence type="ECO:0000256" key="7">
    <source>
        <dbReference type="RuleBase" id="RU000408"/>
    </source>
</evidence>
<dbReference type="Proteomes" id="UP001059252">
    <property type="component" value="Chromosome"/>
</dbReference>
<dbReference type="PROSITE" id="PS00352">
    <property type="entry name" value="CSD_1"/>
    <property type="match status" value="1"/>
</dbReference>
<dbReference type="InterPro" id="IPR011129">
    <property type="entry name" value="CSD"/>
</dbReference>
<keyword evidence="5" id="KW-0010">Activator</keyword>
<accession>A0ABY5RB92</accession>
<name>A0ABY5RB92_9MOLU</name>
<keyword evidence="3" id="KW-0805">Transcription regulation</keyword>
<evidence type="ECO:0000256" key="5">
    <source>
        <dbReference type="ARBA" id="ARBA00023159"/>
    </source>
</evidence>
<sequence length="66" mass="7696">MTQGKVKWFNETKGYGFIADQHGEDIFFHYSNLEVQGFKTIEKDTNVEFEISNKGDKKQALKIRPI</sequence>
<protein>
    <submittedName>
        <fullName evidence="9">Cold shock domain-containing protein</fullName>
    </submittedName>
</protein>
<keyword evidence="4" id="KW-0238">DNA-binding</keyword>
<reference evidence="9" key="1">
    <citation type="submission" date="2022-08" db="EMBL/GenBank/DDBJ databases">
        <title>Complete genome of Mycoplasma iguanae type strain 2327.</title>
        <authorList>
            <person name="Spergser J."/>
        </authorList>
    </citation>
    <scope>NUCLEOTIDE SEQUENCE</scope>
    <source>
        <strain evidence="9">2327</strain>
    </source>
</reference>
<evidence type="ECO:0000256" key="6">
    <source>
        <dbReference type="ARBA" id="ARBA00023163"/>
    </source>
</evidence>
<comment type="subcellular location">
    <subcellularLocation>
        <location evidence="1 7">Cytoplasm</location>
    </subcellularLocation>
</comment>
<dbReference type="PANTHER" id="PTHR46565">
    <property type="entry name" value="COLD SHOCK DOMAIN PROTEIN 2"/>
    <property type="match status" value="1"/>
</dbReference>
<dbReference type="InterPro" id="IPR012340">
    <property type="entry name" value="NA-bd_OB-fold"/>
</dbReference>
<dbReference type="PRINTS" id="PR00050">
    <property type="entry name" value="COLDSHOCK"/>
</dbReference>
<dbReference type="RefSeq" id="WP_258211186.1">
    <property type="nucleotide sequence ID" value="NZ_CP102734.1"/>
</dbReference>
<evidence type="ECO:0000313" key="10">
    <source>
        <dbReference type="Proteomes" id="UP001059252"/>
    </source>
</evidence>
<gene>
    <name evidence="9" type="ORF">NV226_02650</name>
</gene>
<keyword evidence="2" id="KW-0963">Cytoplasm</keyword>
<evidence type="ECO:0000256" key="3">
    <source>
        <dbReference type="ARBA" id="ARBA00023015"/>
    </source>
</evidence>
<dbReference type="InterPro" id="IPR019844">
    <property type="entry name" value="CSD_CS"/>
</dbReference>
<evidence type="ECO:0000259" key="8">
    <source>
        <dbReference type="PROSITE" id="PS51857"/>
    </source>
</evidence>
<dbReference type="InterPro" id="IPR002059">
    <property type="entry name" value="CSP_DNA-bd"/>
</dbReference>
<feature type="domain" description="CSD" evidence="8">
    <location>
        <begin position="1"/>
        <end position="65"/>
    </location>
</feature>
<evidence type="ECO:0000256" key="2">
    <source>
        <dbReference type="ARBA" id="ARBA00022490"/>
    </source>
</evidence>
<evidence type="ECO:0000256" key="1">
    <source>
        <dbReference type="ARBA" id="ARBA00004496"/>
    </source>
</evidence>
<proteinExistence type="predicted"/>
<keyword evidence="10" id="KW-1185">Reference proteome</keyword>
<dbReference type="CDD" id="cd04458">
    <property type="entry name" value="CSP_CDS"/>
    <property type="match status" value="1"/>
</dbReference>
<evidence type="ECO:0000313" key="9">
    <source>
        <dbReference type="EMBL" id="UVD82012.1"/>
    </source>
</evidence>
<evidence type="ECO:0000256" key="4">
    <source>
        <dbReference type="ARBA" id="ARBA00023125"/>
    </source>
</evidence>
<dbReference type="PIRSF" id="PIRSF002599">
    <property type="entry name" value="Cold_shock_A"/>
    <property type="match status" value="1"/>
</dbReference>
<dbReference type="SUPFAM" id="SSF50249">
    <property type="entry name" value="Nucleic acid-binding proteins"/>
    <property type="match status" value="1"/>
</dbReference>
<dbReference type="PANTHER" id="PTHR46565:SF20">
    <property type="entry name" value="COLD SHOCK DOMAIN-CONTAINING PROTEIN 4"/>
    <property type="match status" value="1"/>
</dbReference>
<dbReference type="Pfam" id="PF00313">
    <property type="entry name" value="CSD"/>
    <property type="match status" value="1"/>
</dbReference>
<dbReference type="EMBL" id="CP102734">
    <property type="protein sequence ID" value="UVD82012.1"/>
    <property type="molecule type" value="Genomic_DNA"/>
</dbReference>
<dbReference type="PROSITE" id="PS51857">
    <property type="entry name" value="CSD_2"/>
    <property type="match status" value="1"/>
</dbReference>
<dbReference type="Gene3D" id="2.40.50.140">
    <property type="entry name" value="Nucleic acid-binding proteins"/>
    <property type="match status" value="1"/>
</dbReference>